<evidence type="ECO:0000256" key="3">
    <source>
        <dbReference type="ARBA" id="ARBA00022448"/>
    </source>
</evidence>
<keyword evidence="10" id="KW-1185">Reference proteome</keyword>
<evidence type="ECO:0000256" key="7">
    <source>
        <dbReference type="ARBA" id="ARBA00023136"/>
    </source>
</evidence>
<proteinExistence type="inferred from homology"/>
<sequence length="382" mass="40796">MSIAKPWQSILQYNTIMIMRINFKRMGERVMNQQATAGQGQTRTADPVKFRSRPWAATLILICGLIALVFGIAVSVSFGAADIRLSVVWTAVFHFNPDLTDHQIIRELRMPRVLGAAMVGASFAVAGAIMQGMTRNPLADSGLMGINSGAGFALAVCFVFFPHLPFMYLILYSFIGAGMGAGIVYGIGSLSRGGLTPARLVLAGAAFSALLSALSEGIALYFNIGQDLAFWYAGGVAGTKWFQLKIMLPWIGAAMIGAIVLSRSISMLSLGEDVARGLGQRTGLVKLAGALIVLILAGASVSVVGAVGFIGLIIPHLTRYLVGVDYKWIIPCSAVLGSLLAIFADLTARMIIPKHETPFGAIIALIGVPFFLYLARKERREL</sequence>
<dbReference type="Pfam" id="PF01032">
    <property type="entry name" value="FecCD"/>
    <property type="match status" value="1"/>
</dbReference>
<evidence type="ECO:0000256" key="4">
    <source>
        <dbReference type="ARBA" id="ARBA00022475"/>
    </source>
</evidence>
<dbReference type="AlphaFoldDB" id="A0A1G9DXK0"/>
<evidence type="ECO:0000256" key="1">
    <source>
        <dbReference type="ARBA" id="ARBA00004651"/>
    </source>
</evidence>
<dbReference type="InterPro" id="IPR000522">
    <property type="entry name" value="ABC_transptr_permease_BtuC"/>
</dbReference>
<dbReference type="EMBL" id="FNDX01000050">
    <property type="protein sequence ID" value="SDK68578.1"/>
    <property type="molecule type" value="Genomic_DNA"/>
</dbReference>
<evidence type="ECO:0000256" key="2">
    <source>
        <dbReference type="ARBA" id="ARBA00007935"/>
    </source>
</evidence>
<dbReference type="SUPFAM" id="SSF81345">
    <property type="entry name" value="ABC transporter involved in vitamin B12 uptake, BtuC"/>
    <property type="match status" value="1"/>
</dbReference>
<keyword evidence="6 8" id="KW-1133">Transmembrane helix</keyword>
<feature type="transmembrane region" description="Helical" evidence="8">
    <location>
        <begin position="59"/>
        <end position="81"/>
    </location>
</feature>
<comment type="subcellular location">
    <subcellularLocation>
        <location evidence="1">Cell membrane</location>
        <topology evidence="1">Multi-pass membrane protein</topology>
    </subcellularLocation>
</comment>
<feature type="transmembrane region" description="Helical" evidence="8">
    <location>
        <begin position="358"/>
        <end position="375"/>
    </location>
</feature>
<dbReference type="GO" id="GO:0005886">
    <property type="term" value="C:plasma membrane"/>
    <property type="evidence" value="ECO:0007669"/>
    <property type="project" value="UniProtKB-SubCell"/>
</dbReference>
<evidence type="ECO:0000256" key="5">
    <source>
        <dbReference type="ARBA" id="ARBA00022692"/>
    </source>
</evidence>
<gene>
    <name evidence="9" type="ORF">SAMN05216192_15023</name>
</gene>
<evidence type="ECO:0000313" key="9">
    <source>
        <dbReference type="EMBL" id="SDK68578.1"/>
    </source>
</evidence>
<feature type="transmembrane region" description="Helical" evidence="8">
    <location>
        <begin position="142"/>
        <end position="161"/>
    </location>
</feature>
<keyword evidence="5 8" id="KW-0812">Transmembrane</keyword>
<dbReference type="GO" id="GO:0033214">
    <property type="term" value="P:siderophore-iron import into cell"/>
    <property type="evidence" value="ECO:0007669"/>
    <property type="project" value="TreeGrafter"/>
</dbReference>
<keyword evidence="7 8" id="KW-0472">Membrane</keyword>
<keyword evidence="4" id="KW-1003">Cell membrane</keyword>
<keyword evidence="3" id="KW-0813">Transport</keyword>
<protein>
    <submittedName>
        <fullName evidence="9">Iron complex transport system permease protein</fullName>
    </submittedName>
</protein>
<dbReference type="CDD" id="cd06550">
    <property type="entry name" value="TM_ABC_iron-siderophores_like"/>
    <property type="match status" value="1"/>
</dbReference>
<dbReference type="Gene3D" id="1.10.3470.10">
    <property type="entry name" value="ABC transporter involved in vitamin B12 uptake, BtuC"/>
    <property type="match status" value="1"/>
</dbReference>
<evidence type="ECO:0000256" key="8">
    <source>
        <dbReference type="SAM" id="Phobius"/>
    </source>
</evidence>
<evidence type="ECO:0000256" key="6">
    <source>
        <dbReference type="ARBA" id="ARBA00022989"/>
    </source>
</evidence>
<name>A0A1G9DXK0_9BACL</name>
<feature type="transmembrane region" description="Helical" evidence="8">
    <location>
        <begin position="167"/>
        <end position="188"/>
    </location>
</feature>
<accession>A0A1G9DXK0</accession>
<evidence type="ECO:0000313" key="10">
    <source>
        <dbReference type="Proteomes" id="UP000199050"/>
    </source>
</evidence>
<feature type="transmembrane region" description="Helical" evidence="8">
    <location>
        <begin position="200"/>
        <end position="222"/>
    </location>
</feature>
<dbReference type="PANTHER" id="PTHR30472">
    <property type="entry name" value="FERRIC ENTEROBACTIN TRANSPORT SYSTEM PERMEASE PROTEIN"/>
    <property type="match status" value="1"/>
</dbReference>
<dbReference type="Proteomes" id="UP000199050">
    <property type="component" value="Unassembled WGS sequence"/>
</dbReference>
<dbReference type="PANTHER" id="PTHR30472:SF58">
    <property type="entry name" value="IRON(3+)-HYDROXAMATE IMPORT SYSTEM PERMEASE PROTEIN FHUB"/>
    <property type="match status" value="1"/>
</dbReference>
<organism evidence="9 10">
    <name type="scientific">Paenibacillus typhae</name>
    <dbReference type="NCBI Taxonomy" id="1174501"/>
    <lineage>
        <taxon>Bacteria</taxon>
        <taxon>Bacillati</taxon>
        <taxon>Bacillota</taxon>
        <taxon>Bacilli</taxon>
        <taxon>Bacillales</taxon>
        <taxon>Paenibacillaceae</taxon>
        <taxon>Paenibacillus</taxon>
    </lineage>
</organism>
<dbReference type="InterPro" id="IPR037294">
    <property type="entry name" value="ABC_BtuC-like"/>
</dbReference>
<feature type="transmembrane region" description="Helical" evidence="8">
    <location>
        <begin position="283"/>
        <end position="314"/>
    </location>
</feature>
<feature type="transmembrane region" description="Helical" evidence="8">
    <location>
        <begin position="242"/>
        <end position="262"/>
    </location>
</feature>
<reference evidence="10" key="1">
    <citation type="submission" date="2016-10" db="EMBL/GenBank/DDBJ databases">
        <authorList>
            <person name="Varghese N."/>
            <person name="Submissions S."/>
        </authorList>
    </citation>
    <scope>NUCLEOTIDE SEQUENCE [LARGE SCALE GENOMIC DNA]</scope>
    <source>
        <strain evidence="10">CGMCC 1.11012</strain>
    </source>
</reference>
<dbReference type="STRING" id="1174501.SAMN05216192_15023"/>
<dbReference type="FunFam" id="1.10.3470.10:FF:000001">
    <property type="entry name" value="Vitamin B12 ABC transporter permease BtuC"/>
    <property type="match status" value="1"/>
</dbReference>
<feature type="transmembrane region" description="Helical" evidence="8">
    <location>
        <begin position="326"/>
        <end position="346"/>
    </location>
</feature>
<comment type="similarity">
    <text evidence="2">Belongs to the binding-protein-dependent transport system permease family. FecCD subfamily.</text>
</comment>
<feature type="transmembrane region" description="Helical" evidence="8">
    <location>
        <begin position="113"/>
        <end position="130"/>
    </location>
</feature>
<dbReference type="GO" id="GO:0022857">
    <property type="term" value="F:transmembrane transporter activity"/>
    <property type="evidence" value="ECO:0007669"/>
    <property type="project" value="InterPro"/>
</dbReference>